<dbReference type="PANTHER" id="PTHR31594:SF15">
    <property type="entry name" value="VERRUCOTOXIN SUBUNIT BETA ISOFORM X1-RELATED"/>
    <property type="match status" value="1"/>
</dbReference>
<dbReference type="Gene3D" id="3.40.50.300">
    <property type="entry name" value="P-loop containing nucleotide triphosphate hydrolases"/>
    <property type="match status" value="1"/>
</dbReference>
<keyword evidence="2" id="KW-0547">Nucleotide-binding</keyword>
<dbReference type="SMART" id="SM00382">
    <property type="entry name" value="AAA"/>
    <property type="match status" value="1"/>
</dbReference>
<evidence type="ECO:0000313" key="5">
    <source>
        <dbReference type="Proteomes" id="UP000290572"/>
    </source>
</evidence>
<dbReference type="InterPro" id="IPR003593">
    <property type="entry name" value="AAA+_ATPase"/>
</dbReference>
<evidence type="ECO:0000259" key="3">
    <source>
        <dbReference type="PROSITE" id="PS50853"/>
    </source>
</evidence>
<dbReference type="Pfam" id="PF04548">
    <property type="entry name" value="AIG1"/>
    <property type="match status" value="1"/>
</dbReference>
<dbReference type="PANTHER" id="PTHR31594">
    <property type="entry name" value="AIG1-TYPE G DOMAIN-CONTAINING PROTEIN"/>
    <property type="match status" value="1"/>
</dbReference>
<dbReference type="EMBL" id="QBIY01011554">
    <property type="protein sequence ID" value="RXN30705.1"/>
    <property type="molecule type" value="Genomic_DNA"/>
</dbReference>
<dbReference type="InterPro" id="IPR027417">
    <property type="entry name" value="P-loop_NTPase"/>
</dbReference>
<dbReference type="InterPro" id="IPR025662">
    <property type="entry name" value="Sigma_54_int_dom_ATP-bd_1"/>
</dbReference>
<dbReference type="PROSITE" id="PS50853">
    <property type="entry name" value="FN3"/>
    <property type="match status" value="2"/>
</dbReference>
<feature type="domain" description="Fibronectin type-III" evidence="3">
    <location>
        <begin position="912"/>
        <end position="1001"/>
    </location>
</feature>
<dbReference type="InterPro" id="IPR006703">
    <property type="entry name" value="G_AIG1"/>
</dbReference>
<protein>
    <submittedName>
        <fullName evidence="4">Stonustoxin subunit beta-like protein</fullName>
    </submittedName>
</protein>
<dbReference type="Proteomes" id="UP000290572">
    <property type="component" value="Unassembled WGS sequence"/>
</dbReference>
<keyword evidence="5" id="KW-1185">Reference proteome</keyword>
<evidence type="ECO:0000256" key="2">
    <source>
        <dbReference type="ARBA" id="ARBA00022741"/>
    </source>
</evidence>
<organism evidence="4 5">
    <name type="scientific">Labeo rohita</name>
    <name type="common">Indian major carp</name>
    <name type="synonym">Cyprinus rohita</name>
    <dbReference type="NCBI Taxonomy" id="84645"/>
    <lineage>
        <taxon>Eukaryota</taxon>
        <taxon>Metazoa</taxon>
        <taxon>Chordata</taxon>
        <taxon>Craniata</taxon>
        <taxon>Vertebrata</taxon>
        <taxon>Euteleostomi</taxon>
        <taxon>Actinopterygii</taxon>
        <taxon>Neopterygii</taxon>
        <taxon>Teleostei</taxon>
        <taxon>Ostariophysi</taxon>
        <taxon>Cypriniformes</taxon>
        <taxon>Cyprinidae</taxon>
        <taxon>Labeoninae</taxon>
        <taxon>Labeonini</taxon>
        <taxon>Labeo</taxon>
    </lineage>
</organism>
<comment type="caution">
    <text evidence="4">The sequence shown here is derived from an EMBL/GenBank/DDBJ whole genome shotgun (WGS) entry which is preliminary data.</text>
</comment>
<dbReference type="InterPro" id="IPR036116">
    <property type="entry name" value="FN3_sf"/>
</dbReference>
<accession>A0A498NFV8</accession>
<proteinExistence type="inferred from homology"/>
<dbReference type="STRING" id="84645.A0A498NFV8"/>
<dbReference type="InterPro" id="IPR013783">
    <property type="entry name" value="Ig-like_fold"/>
</dbReference>
<dbReference type="GO" id="GO:0005525">
    <property type="term" value="F:GTP binding"/>
    <property type="evidence" value="ECO:0007669"/>
    <property type="project" value="InterPro"/>
</dbReference>
<dbReference type="PROSITE" id="PS00675">
    <property type="entry name" value="SIGMA54_INTERACT_1"/>
    <property type="match status" value="1"/>
</dbReference>
<dbReference type="Gene3D" id="2.60.40.10">
    <property type="entry name" value="Immunoglobulins"/>
    <property type="match status" value="2"/>
</dbReference>
<dbReference type="InterPro" id="IPR003961">
    <property type="entry name" value="FN3_dom"/>
</dbReference>
<evidence type="ECO:0000313" key="4">
    <source>
        <dbReference type="EMBL" id="RXN30705.1"/>
    </source>
</evidence>
<dbReference type="SUPFAM" id="SSF49265">
    <property type="entry name" value="Fibronectin type III"/>
    <property type="match status" value="1"/>
</dbReference>
<dbReference type="InterPro" id="IPR048997">
    <property type="entry name" value="Stonustoxin-like_helical"/>
</dbReference>
<dbReference type="InterPro" id="IPR052090">
    <property type="entry name" value="Cytolytic_pore-forming_toxin"/>
</dbReference>
<sequence>MVGEKGTGKTTLINAMVNCMLGVKREDKVWFEITDDQSDRTSAHSQTSIITVYGFYLQEGQWNCIFHCYKHMFLLNHLSVLSSMDPVGVNSIETAALGRPFQLGMLYDCRRDALVPGIRLWSKEQLQQNINTKPQINTVFAVTASDSAEDKSRLLDIDGCLKLSFLGGLINVSGAANFLKDTKKSFNQQRLTLHYHSTTKFEELIMNHFPSGEMAHDNDVATHVVTAVLYGADACFVFDREVSSDEDKRVIAGEVKAVFGKLKGISAGANINLNDNQRTAAQKFSCTFYGDFQLPCNPTSFEDAMKVFEDLPKLLGENKELAIPLKVWLYPLDRLFSRVVKFQHEISIGLSTDIESVIEHLSTTEMKCSDLLTDTPALTFTAFHDKINEMKKNCYQCRLSLMKKLGSLLPKIRGKFIEETALIDLLNDHKESPFESSLAQWLEMKEEESDIIKSLFTQLNDSGAMVEKLNKNLMHLKVTHVVIYMFTSLGWPDVLLSKQKAYLSSVKENEDKSSESEHKTWLTSEIQKTMRNNLEVFKKLIDLNVSKSVKFIVASKEMENSPGSCILLYENGCNEAVRFTPPSKPDCPVIEDVRCRQVILKVSPPCPATEELKLLYKMKEEKDWTSQTVSKNQNTVTLTDLRPDTEYSIKCAAVGKLNYTVDSDVTRLTVINQNLIKAKESATENLCWTENKCSVLLGNTKETTFTALYKKIQGMQQNCQMYRQDFSDRIKSVIQSVKSCEKVSSALLDLLQAHDESPFNEKSLKEWITVKEEELNTVNDFLRQLLDLGAEVNRSLDSYLSDIQLENVFCYTFSSLEEPDELLNEQEKYMNTQFLRNPQKIPDAASQSWLTGSIREKMREHLKIFKELMTSNSSQSTKFMVSIKHHKKHPGSCILLYKNGCNEAVCFTSPSKPDCPVIEDVRCRQVDLKVSPPCPATEELKLLYKMKEEKDWTSQTMSKNQNTVTLTDLRPDTQYSIKCAAVGKLNYITESDVTTVITKDKNKLIMKTILIKDGNPARYRLQTRTDNLCQSETYRKITFGERSKNKPHKTILLVGETGTGKTTLIDTMINYMLDVKRKDKVWFEITDDQSDRTQQHTQTTIITVYEFYLQESPIDLTIIDTPGYGNTDGVEFDKQIAVSLLSLSKSTKGIHEIDAVCLVIYATQNRLSYRTMYIFDAVQSLFGRDIAENIVLLFTRSDGAPPKNALTAVKEAQIKCAVNYKNQPVFFLFDNCQSDEADEEYEITQKQSWYRSFRGMTGLFEFLDTIKPKSLVMTRDVLQQQKQLEAAVSNLHLHVQMMGLKQNELKQTQEVLEQNKEHVKDNKNFEYEVKVPYKEKVDIDHSKAKMATCCTVCEENCVYPDSGWVRNRSWFNAMKNDHCTVCTNKCHYSKHVKGAKIYVTKTKIEKRTYEDLKKKYVDKIGDGVFVAKKLEEELQELEKEKIKLVNEAFDCVEMLQKITLNIDSLIILQHIDFLTEKLKEVNEPEKAQTLENIKKTAGKEKHGALEYFFKNKLK</sequence>
<gene>
    <name evidence="4" type="ORF">ROHU_017611</name>
</gene>
<reference evidence="4 5" key="1">
    <citation type="submission" date="2018-03" db="EMBL/GenBank/DDBJ databases">
        <title>Draft genome sequence of Rohu Carp (Labeo rohita).</title>
        <authorList>
            <person name="Das P."/>
            <person name="Kushwaha B."/>
            <person name="Joshi C.G."/>
            <person name="Kumar D."/>
            <person name="Nagpure N.S."/>
            <person name="Sahoo L."/>
            <person name="Das S.P."/>
            <person name="Bit A."/>
            <person name="Patnaik S."/>
            <person name="Meher P.K."/>
            <person name="Jayasankar P."/>
            <person name="Koringa P.G."/>
            <person name="Patel N.V."/>
            <person name="Hinsu A.T."/>
            <person name="Kumar R."/>
            <person name="Pandey M."/>
            <person name="Agarwal S."/>
            <person name="Srivastava S."/>
            <person name="Singh M."/>
            <person name="Iquebal M.A."/>
            <person name="Jaiswal S."/>
            <person name="Angadi U.B."/>
            <person name="Kumar N."/>
            <person name="Raza M."/>
            <person name="Shah T.M."/>
            <person name="Rai A."/>
            <person name="Jena J.K."/>
        </authorList>
    </citation>
    <scope>NUCLEOTIDE SEQUENCE [LARGE SCALE GENOMIC DNA]</scope>
    <source>
        <strain evidence="4">DASCIFA01</strain>
        <tissue evidence="4">Testis</tissue>
    </source>
</reference>
<dbReference type="Pfam" id="PF21109">
    <property type="entry name" value="Stonustoxin_helical"/>
    <property type="match status" value="2"/>
</dbReference>
<name>A0A498NFV8_LABRO</name>
<dbReference type="CDD" id="cd00063">
    <property type="entry name" value="FN3"/>
    <property type="match status" value="2"/>
</dbReference>
<dbReference type="InterPro" id="IPR040581">
    <property type="entry name" value="Thioredoxin_11"/>
</dbReference>
<evidence type="ECO:0000256" key="1">
    <source>
        <dbReference type="ARBA" id="ARBA00008535"/>
    </source>
</evidence>
<comment type="similarity">
    <text evidence="1">Belongs to the TRAFAC class TrmE-Era-EngA-EngB-Septin-like GTPase superfamily. AIG1/Toc34/Toc159-like paraseptin GTPase family. IAN subfamily.</text>
</comment>
<dbReference type="SUPFAM" id="SSF52540">
    <property type="entry name" value="P-loop containing nucleoside triphosphate hydrolases"/>
    <property type="match status" value="1"/>
</dbReference>
<dbReference type="Pfam" id="PF18078">
    <property type="entry name" value="Thioredoxin_11"/>
    <property type="match status" value="2"/>
</dbReference>
<feature type="domain" description="Fibronectin type-III" evidence="3">
    <location>
        <begin position="581"/>
        <end position="674"/>
    </location>
</feature>
<dbReference type="SMART" id="SM00060">
    <property type="entry name" value="FN3"/>
    <property type="match status" value="2"/>
</dbReference>